<dbReference type="Pfam" id="PF13539">
    <property type="entry name" value="Peptidase_M15_4"/>
    <property type="match status" value="1"/>
</dbReference>
<dbReference type="EMBL" id="ATNL01000011">
    <property type="protein sequence ID" value="KON72611.1"/>
    <property type="molecule type" value="Genomic_DNA"/>
</dbReference>
<protein>
    <recommendedName>
        <fullName evidence="6">Peptidase M15C domain-containing protein</fullName>
    </recommendedName>
</protein>
<dbReference type="Gene3D" id="1.10.101.10">
    <property type="entry name" value="PGBD-like superfamily/PGBD"/>
    <property type="match status" value="2"/>
</dbReference>
<name>A0A0M0F5Z2_CELCE</name>
<dbReference type="Pfam" id="PF01471">
    <property type="entry name" value="PG_binding_1"/>
    <property type="match status" value="2"/>
</dbReference>
<sequence>MSKTSQNGWPVIPKGTDDRLVAIPRVIGRVRAGDVAKTFSAFNERFDREVEDIDLGRDDWGYANRAVVGGTSTSNHASGTAEDLNATRHPLGRVNTFTPAQRTALRKLLKDFPVIRWGGDYAGRKDEMHFEINASPAAVAAFAAALDAQLVDNPRPGPTPPPAVTKRKPKPLPPVLKKGSRGGWVGLWQSIARTQGETIRVDEDFGDATTAATKRVQKRWGLVPDGVVGPKTWLRALVSDRSGSLAYGDNGPQVELLQNLLGIKLDRNFGPATRDAVAQVQRYLGIRDDGAAGGATNAALRRHYGA</sequence>
<evidence type="ECO:0000256" key="1">
    <source>
        <dbReference type="SAM" id="MobiDB-lite"/>
    </source>
</evidence>
<evidence type="ECO:0000313" key="5">
    <source>
        <dbReference type="Proteomes" id="UP000037387"/>
    </source>
</evidence>
<proteinExistence type="predicted"/>
<feature type="region of interest" description="Disordered" evidence="1">
    <location>
        <begin position="152"/>
        <end position="174"/>
    </location>
</feature>
<accession>A0A0M0F5Z2</accession>
<dbReference type="InterPro" id="IPR036366">
    <property type="entry name" value="PGBDSf"/>
</dbReference>
<dbReference type="InterPro" id="IPR039561">
    <property type="entry name" value="Peptidase_M15C"/>
</dbReference>
<dbReference type="GO" id="GO:0008233">
    <property type="term" value="F:peptidase activity"/>
    <property type="evidence" value="ECO:0007669"/>
    <property type="project" value="InterPro"/>
</dbReference>
<dbReference type="InterPro" id="IPR036365">
    <property type="entry name" value="PGBD-like_sf"/>
</dbReference>
<gene>
    <name evidence="4" type="ORF">M768_13975</name>
</gene>
<evidence type="ECO:0008006" key="6">
    <source>
        <dbReference type="Google" id="ProtNLM"/>
    </source>
</evidence>
<dbReference type="AlphaFoldDB" id="A0A0M0F5Z2"/>
<feature type="domain" description="Peptidoglycan binding-like" evidence="2">
    <location>
        <begin position="262"/>
        <end position="300"/>
    </location>
</feature>
<dbReference type="Proteomes" id="UP000037387">
    <property type="component" value="Unassembled WGS sequence"/>
</dbReference>
<dbReference type="SUPFAM" id="SSF47090">
    <property type="entry name" value="PGBD-like"/>
    <property type="match status" value="2"/>
</dbReference>
<evidence type="ECO:0000313" key="4">
    <source>
        <dbReference type="EMBL" id="KON72611.1"/>
    </source>
</evidence>
<dbReference type="InterPro" id="IPR009045">
    <property type="entry name" value="Zn_M74/Hedgehog-like"/>
</dbReference>
<evidence type="ECO:0000259" key="2">
    <source>
        <dbReference type="Pfam" id="PF01471"/>
    </source>
</evidence>
<comment type="caution">
    <text evidence="4">The sequence shown here is derived from an EMBL/GenBank/DDBJ whole genome shotgun (WGS) entry which is preliminary data.</text>
</comment>
<dbReference type="RefSeq" id="WP_053371125.1">
    <property type="nucleotide sequence ID" value="NZ_KQ435292.1"/>
</dbReference>
<dbReference type="SUPFAM" id="SSF55166">
    <property type="entry name" value="Hedgehog/DD-peptidase"/>
    <property type="match status" value="1"/>
</dbReference>
<feature type="domain" description="Peptidase M15C" evidence="3">
    <location>
        <begin position="70"/>
        <end position="132"/>
    </location>
</feature>
<dbReference type="Gene3D" id="3.30.1380.10">
    <property type="match status" value="1"/>
</dbReference>
<reference evidence="4 5" key="1">
    <citation type="journal article" date="2015" name="Sci. Rep.">
        <title>Functional and structural properties of a novel cellulosome-like multienzyme complex: efficient glycoside hydrolysis of water-insoluble 7-xylosyl-10-deacetylpaclitaxel.</title>
        <authorList>
            <person name="Dou T.Y."/>
            <person name="Luan H.W."/>
            <person name="Ge G.B."/>
            <person name="Dong M.M."/>
            <person name="Zou H.F."/>
            <person name="He Y.Q."/>
            <person name="Cui P."/>
            <person name="Wang J.Y."/>
            <person name="Hao D.C."/>
            <person name="Yang S.L."/>
            <person name="Yang L."/>
        </authorList>
    </citation>
    <scope>NUCLEOTIDE SEQUENCE [LARGE SCALE GENOMIC DNA]</scope>
    <source>
        <strain evidence="4 5">F16</strain>
    </source>
</reference>
<keyword evidence="5" id="KW-1185">Reference proteome</keyword>
<evidence type="ECO:0000259" key="3">
    <source>
        <dbReference type="Pfam" id="PF13539"/>
    </source>
</evidence>
<dbReference type="InterPro" id="IPR002477">
    <property type="entry name" value="Peptidoglycan-bd-like"/>
</dbReference>
<organism evidence="4 5">
    <name type="scientific">Cellulosimicrobium cellulans F16</name>
    <dbReference type="NCBI Taxonomy" id="1350482"/>
    <lineage>
        <taxon>Bacteria</taxon>
        <taxon>Bacillati</taxon>
        <taxon>Actinomycetota</taxon>
        <taxon>Actinomycetes</taxon>
        <taxon>Micrococcales</taxon>
        <taxon>Promicromonosporaceae</taxon>
        <taxon>Cellulosimicrobium</taxon>
    </lineage>
</organism>
<feature type="domain" description="Peptidoglycan binding-like" evidence="2">
    <location>
        <begin position="199"/>
        <end position="233"/>
    </location>
</feature>